<evidence type="ECO:0000256" key="1">
    <source>
        <dbReference type="SAM" id="MobiDB-lite"/>
    </source>
</evidence>
<dbReference type="AlphaFoldDB" id="A0A8B8UMA0"/>
<dbReference type="VEuPathDB" id="FungiDB:SPAR_C00070"/>
<feature type="compositionally biased region" description="Basic residues" evidence="1">
    <location>
        <begin position="182"/>
        <end position="192"/>
    </location>
</feature>
<gene>
    <name evidence="2" type="primary">VAC17</name>
    <name evidence="2" type="ORF">SPAR_C00070</name>
</gene>
<feature type="region of interest" description="Disordered" evidence="1">
    <location>
        <begin position="112"/>
        <end position="134"/>
    </location>
</feature>
<feature type="compositionally biased region" description="Polar residues" evidence="1">
    <location>
        <begin position="199"/>
        <end position="210"/>
    </location>
</feature>
<evidence type="ECO:0000313" key="2">
    <source>
        <dbReference type="RefSeq" id="XP_033764894.1"/>
    </source>
</evidence>
<dbReference type="InterPro" id="IPR035293">
    <property type="entry name" value="Vac17"/>
</dbReference>
<dbReference type="Pfam" id="PF17321">
    <property type="entry name" value="Vac17"/>
    <property type="match status" value="1"/>
</dbReference>
<reference evidence="2" key="4">
    <citation type="submission" date="2025-08" db="UniProtKB">
        <authorList>
            <consortium name="RefSeq"/>
        </authorList>
    </citation>
    <scope>IDENTIFICATION</scope>
    <source>
        <strain evidence="2">CBS432</strain>
    </source>
</reference>
<dbReference type="KEGG" id="spao:SPAR_C00070"/>
<protein>
    <submittedName>
        <fullName evidence="2">Vac17p</fullName>
    </submittedName>
</protein>
<sequence length="426" mass="48086">MATQALEDITERLLIRSQEAILQLDLWIQRQQRSSVCQTTDQESLDKLSQQYNQYMSQLNSLYVRSESVRDKLSKEQQRRLITEDNEHQRIEDLVREFQDITLRLNELATVPNKASDDSPQSQSTRSSLESFQPRPLKIIERQRLCMVTPSKPPKKSVGFNPINDVDCPSKTNSLPCSPKKQPAKNRTLRAAKSHDTGLNKSKNPSSSDAYESFFKNRQRLSLTFFDEMDDEDFDSDQDTIILPNISTPPHVDVTAKGAEFEPLRRYNSHESILSNKPVPSMSLSLGSFPVSFFKPSNPTFGTSISNVQVNCHPTVAASMVPSRNGPRVPSSKALLSSLIARSDTHIVKQNTTNLKHASFMDKFNSSLSTISESFQNKKGKKNKGLNDERISNPDHIVAQEQKKSIMDMSVSIEELQDALNTELLL</sequence>
<name>A0A8B8UMA0_SACPA</name>
<reference evidence="2" key="1">
    <citation type="journal article" date="2017" name="Nat. Genet.">
        <title>Contrasting evolutionary genome dynamics between domesticated and wild yeasts.</title>
        <authorList>
            <person name="Yue J.X."/>
            <person name="Li J."/>
            <person name="Aigrain L."/>
            <person name="Hallin J."/>
            <person name="Persson K."/>
            <person name="Oliver K."/>
            <person name="Bergstrom A."/>
            <person name="Coupland P."/>
            <person name="Warringer J."/>
            <person name="Lagomarsino M.C."/>
            <person name="Fischer G."/>
            <person name="Durbin R."/>
            <person name="Liti G."/>
        </authorList>
    </citation>
    <scope>NUCLEOTIDE SEQUENCE</scope>
    <source>
        <strain evidence="2">CBS432</strain>
    </source>
</reference>
<dbReference type="OrthoDB" id="4070503at2759"/>
<dbReference type="GO" id="GO:0000011">
    <property type="term" value="P:vacuole inheritance"/>
    <property type="evidence" value="ECO:0007669"/>
    <property type="project" value="InterPro"/>
</dbReference>
<feature type="region of interest" description="Disordered" evidence="1">
    <location>
        <begin position="150"/>
        <end position="210"/>
    </location>
</feature>
<organism evidence="2">
    <name type="scientific">Saccharomyces paradoxus</name>
    <name type="common">Yeast</name>
    <name type="synonym">Saccharomyces douglasii</name>
    <dbReference type="NCBI Taxonomy" id="27291"/>
    <lineage>
        <taxon>Eukaryota</taxon>
        <taxon>Fungi</taxon>
        <taxon>Dikarya</taxon>
        <taxon>Ascomycota</taxon>
        <taxon>Saccharomycotina</taxon>
        <taxon>Saccharomycetes</taxon>
        <taxon>Saccharomycetales</taxon>
        <taxon>Saccharomycetaceae</taxon>
        <taxon>Saccharomyces</taxon>
    </lineage>
</organism>
<dbReference type="GO" id="GO:0043495">
    <property type="term" value="F:protein-membrane adaptor activity"/>
    <property type="evidence" value="ECO:0007669"/>
    <property type="project" value="InterPro"/>
</dbReference>
<accession>A0A8B8UMA0</accession>
<dbReference type="GeneID" id="54629098"/>
<proteinExistence type="predicted"/>
<reference evidence="2" key="3">
    <citation type="submission" date="2025-07" db="EMBL/GenBank/DDBJ databases">
        <authorList>
            <consortium name="NCBI Genome Project"/>
        </authorList>
    </citation>
    <scope>NUCLEOTIDE SEQUENCE</scope>
    <source>
        <strain evidence="2">CBS432</strain>
    </source>
</reference>
<feature type="compositionally biased region" description="Polar residues" evidence="1">
    <location>
        <begin position="118"/>
        <end position="131"/>
    </location>
</feature>
<reference evidence="2" key="2">
    <citation type="submission" date="2020-01" db="EMBL/GenBank/DDBJ databases">
        <title>Population-level Yeast Reference Genomes.</title>
        <authorList>
            <person name="Yue J.-X."/>
        </authorList>
    </citation>
    <scope>NUCLEOTIDE SEQUENCE</scope>
    <source>
        <strain evidence="2">CBS432</strain>
    </source>
</reference>
<dbReference type="RefSeq" id="XP_033764894.1">
    <property type="nucleotide sequence ID" value="XM_033909003.1"/>
</dbReference>